<evidence type="ECO:0000256" key="2">
    <source>
        <dbReference type="SAM" id="Phobius"/>
    </source>
</evidence>
<protein>
    <submittedName>
        <fullName evidence="4">Polysaccharide biosynthesis protein</fullName>
    </submittedName>
</protein>
<feature type="transmembrane region" description="Helical" evidence="2">
    <location>
        <begin position="59"/>
        <end position="77"/>
    </location>
</feature>
<dbReference type="KEGG" id="tum:CBW65_09285"/>
<dbReference type="Pfam" id="PF02719">
    <property type="entry name" value="Polysacc_synt_2"/>
    <property type="match status" value="1"/>
</dbReference>
<dbReference type="CDD" id="cd05237">
    <property type="entry name" value="UDP_invert_4-6DH_SDR_e"/>
    <property type="match status" value="1"/>
</dbReference>
<dbReference type="AlphaFoldDB" id="A0A1Y0IV91"/>
<accession>A0A1Y0IV91</accession>
<dbReference type="Pfam" id="PF13727">
    <property type="entry name" value="CoA_binding_3"/>
    <property type="match status" value="1"/>
</dbReference>
<gene>
    <name evidence="4" type="ORF">CBW65_09285</name>
</gene>
<organism evidence="4 5">
    <name type="scientific">Tumebacillus avium</name>
    <dbReference type="NCBI Taxonomy" id="1903704"/>
    <lineage>
        <taxon>Bacteria</taxon>
        <taxon>Bacillati</taxon>
        <taxon>Bacillota</taxon>
        <taxon>Bacilli</taxon>
        <taxon>Bacillales</taxon>
        <taxon>Alicyclobacillaceae</taxon>
        <taxon>Tumebacillus</taxon>
    </lineage>
</organism>
<dbReference type="EMBL" id="CP021434">
    <property type="protein sequence ID" value="ARU63849.1"/>
    <property type="molecule type" value="Genomic_DNA"/>
</dbReference>
<dbReference type="PANTHER" id="PTHR43318:SF1">
    <property type="entry name" value="POLYSACCHARIDE BIOSYNTHESIS PROTEIN EPSC-RELATED"/>
    <property type="match status" value="1"/>
</dbReference>
<keyword evidence="2" id="KW-0472">Membrane</keyword>
<evidence type="ECO:0000313" key="4">
    <source>
        <dbReference type="EMBL" id="ARU63849.1"/>
    </source>
</evidence>
<reference evidence="5" key="1">
    <citation type="submission" date="2017-05" db="EMBL/GenBank/DDBJ databases">
        <authorList>
            <person name="Sung H."/>
        </authorList>
    </citation>
    <scope>NUCLEOTIDE SEQUENCE [LARGE SCALE GENOMIC DNA]</scope>
    <source>
        <strain evidence="5">AR23208</strain>
    </source>
</reference>
<dbReference type="Gene3D" id="3.40.50.720">
    <property type="entry name" value="NAD(P)-binding Rossmann-like Domain"/>
    <property type="match status" value="2"/>
</dbReference>
<dbReference type="Proteomes" id="UP000195437">
    <property type="component" value="Chromosome"/>
</dbReference>
<dbReference type="InterPro" id="IPR036291">
    <property type="entry name" value="NAD(P)-bd_dom_sf"/>
</dbReference>
<dbReference type="InterPro" id="IPR003869">
    <property type="entry name" value="Polysac_CapD-like"/>
</dbReference>
<keyword evidence="5" id="KW-1185">Reference proteome</keyword>
<dbReference type="SUPFAM" id="SSF51735">
    <property type="entry name" value="NAD(P)-binding Rossmann-fold domains"/>
    <property type="match status" value="2"/>
</dbReference>
<evidence type="ECO:0000259" key="3">
    <source>
        <dbReference type="Pfam" id="PF02719"/>
    </source>
</evidence>
<dbReference type="InterPro" id="IPR051203">
    <property type="entry name" value="Polysaccharide_Synthase-Rel"/>
</dbReference>
<evidence type="ECO:0000313" key="5">
    <source>
        <dbReference type="Proteomes" id="UP000195437"/>
    </source>
</evidence>
<keyword evidence="2" id="KW-1133">Transmembrane helix</keyword>
<sequence length="620" mass="68412">MAVTLAYFLRFDFQVLPEYFVAFPYVVLLHAALTPIVFYSMKMYHSVLQYASIGELKNILRATVVAGLIFALIHQMIHLEFEWFKVPRTILLLSWVLTVLGVGGSRLAWRIFRDSVMRSEPNHPRVLIVGAGSAGALIARELKTSPYSTLNPVAFIDDDRKKRGLAILGLPVVGGREAIQYAVEKYGVQKILIAIPSAQETEIAAILDICKRTTCQIKTLPRVSDIAAGKVSVNMIREVSVEDLLGREAVQVDLEGVASYVAGQVVLVTGAGGSIGSELCRQISKFAPQQLLLLGHGENSIYEIELELRGKFPALPLATIIADIQDRKRLNAVFDAYRPSVVFHAAAHKHVPLMERNPQEAIKNNVLGTKNVAECAHEYGASRFVMISSDKAVNPTSVMGVSKRVAEMIIQGLDRISETQFVAVRFGNVLGSRGSVIPIFKRQIQAGGPVTVTHPDMVRYFMTIPEASQLVIQAGALAEGGEIFILDMGEPVNIADLARDLIRLSGFRPDEDIEIVYTGIRPGEKLFEEILTNEEGTEETKHNRIFVGRPLDFSWEELQFMIKRLAGAAFAPDVESKAEEIKALFKAIVPTYLWQPKDEAVVLAMQEIQASLAEAAAHRE</sequence>
<feature type="domain" description="Polysaccharide biosynthesis protein CapD-like" evidence="3">
    <location>
        <begin position="266"/>
        <end position="548"/>
    </location>
</feature>
<name>A0A1Y0IV91_9BACL</name>
<keyword evidence="2" id="KW-0812">Transmembrane</keyword>
<evidence type="ECO:0000256" key="1">
    <source>
        <dbReference type="ARBA" id="ARBA00007430"/>
    </source>
</evidence>
<dbReference type="PANTHER" id="PTHR43318">
    <property type="entry name" value="UDP-N-ACETYLGLUCOSAMINE 4,6-DEHYDRATASE"/>
    <property type="match status" value="1"/>
</dbReference>
<feature type="transmembrane region" description="Helical" evidence="2">
    <location>
        <begin position="20"/>
        <end position="39"/>
    </location>
</feature>
<proteinExistence type="inferred from homology"/>
<comment type="similarity">
    <text evidence="1">Belongs to the polysaccharide synthase family.</text>
</comment>